<comment type="caution">
    <text evidence="1">The sequence shown here is derived from an EMBL/GenBank/DDBJ whole genome shotgun (WGS) entry which is preliminary data.</text>
</comment>
<accession>A0A7W6CAM4</accession>
<evidence type="ECO:0000313" key="1">
    <source>
        <dbReference type="EMBL" id="MBB3941457.1"/>
    </source>
</evidence>
<evidence type="ECO:0000313" key="2">
    <source>
        <dbReference type="Proteomes" id="UP000561459"/>
    </source>
</evidence>
<dbReference type="EMBL" id="JACIDY010000009">
    <property type="protein sequence ID" value="MBB3941457.1"/>
    <property type="molecule type" value="Genomic_DNA"/>
</dbReference>
<dbReference type="Proteomes" id="UP000561459">
    <property type="component" value="Unassembled WGS sequence"/>
</dbReference>
<dbReference type="Gene3D" id="3.40.630.30">
    <property type="match status" value="1"/>
</dbReference>
<dbReference type="RefSeq" id="WP_183618324.1">
    <property type="nucleotide sequence ID" value="NZ_JACIDY010000009.1"/>
</dbReference>
<proteinExistence type="predicted"/>
<dbReference type="InterPro" id="IPR016181">
    <property type="entry name" value="Acyl_CoA_acyltransferase"/>
</dbReference>
<keyword evidence="1" id="KW-0808">Transferase</keyword>
<sequence length="175" mass="19047">MSGEPEAGNQLARWSGSFADLSLFDQCAVAELVKGGGAIQGSVEEILPRLRRTRMITVLRKGEGGRIIGVGALKAPLQHYRQSRFANAGASIVGFEEAPELGYVVVHSDWRGQRLSGDLVKAIAEATHESVFATTDSNTMRNNLTRSGFMRLGTDWQGSKAPLSLWVLDMRRSQS</sequence>
<name>A0A7W6CAM4_9SPHN</name>
<gene>
    <name evidence="1" type="ORF">GGR39_003134</name>
</gene>
<dbReference type="AlphaFoldDB" id="A0A7W6CAM4"/>
<reference evidence="1 2" key="1">
    <citation type="submission" date="2020-08" db="EMBL/GenBank/DDBJ databases">
        <title>Genomic Encyclopedia of Type Strains, Phase IV (KMG-IV): sequencing the most valuable type-strain genomes for metagenomic binning, comparative biology and taxonomic classification.</title>
        <authorList>
            <person name="Goeker M."/>
        </authorList>
    </citation>
    <scope>NUCLEOTIDE SEQUENCE [LARGE SCALE GENOMIC DNA]</scope>
    <source>
        <strain evidence="1 2">DSM 27568</strain>
    </source>
</reference>
<protein>
    <submittedName>
        <fullName evidence="1">Putative GNAT family N-acyltransferase</fullName>
    </submittedName>
</protein>
<keyword evidence="1" id="KW-0012">Acyltransferase</keyword>
<dbReference type="SUPFAM" id="SSF55729">
    <property type="entry name" value="Acyl-CoA N-acyltransferases (Nat)"/>
    <property type="match status" value="1"/>
</dbReference>
<organism evidence="1 2">
    <name type="scientific">Novosphingobium fluoreni</name>
    <dbReference type="NCBI Taxonomy" id="1391222"/>
    <lineage>
        <taxon>Bacteria</taxon>
        <taxon>Pseudomonadati</taxon>
        <taxon>Pseudomonadota</taxon>
        <taxon>Alphaproteobacteria</taxon>
        <taxon>Sphingomonadales</taxon>
        <taxon>Sphingomonadaceae</taxon>
        <taxon>Novosphingobium</taxon>
    </lineage>
</organism>
<keyword evidence="2" id="KW-1185">Reference proteome</keyword>
<dbReference type="GO" id="GO:0016746">
    <property type="term" value="F:acyltransferase activity"/>
    <property type="evidence" value="ECO:0007669"/>
    <property type="project" value="UniProtKB-KW"/>
</dbReference>